<keyword evidence="3" id="KW-0804">Transcription</keyword>
<dbReference type="Proteomes" id="UP001597463">
    <property type="component" value="Unassembled WGS sequence"/>
</dbReference>
<gene>
    <name evidence="5" type="ORF">ACFSW6_02840</name>
</gene>
<dbReference type="SMART" id="SM00342">
    <property type="entry name" value="HTH_ARAC"/>
    <property type="match status" value="1"/>
</dbReference>
<proteinExistence type="predicted"/>
<evidence type="ECO:0000313" key="5">
    <source>
        <dbReference type="EMBL" id="MFD2753009.1"/>
    </source>
</evidence>
<dbReference type="RefSeq" id="WP_066473924.1">
    <property type="nucleotide sequence ID" value="NZ_BCNT01000003.1"/>
</dbReference>
<dbReference type="PROSITE" id="PS00041">
    <property type="entry name" value="HTH_ARAC_FAMILY_1"/>
    <property type="match status" value="1"/>
</dbReference>
<dbReference type="SUPFAM" id="SSF46689">
    <property type="entry name" value="Homeodomain-like"/>
    <property type="match status" value="2"/>
</dbReference>
<dbReference type="PANTHER" id="PTHR46796:SF6">
    <property type="entry name" value="ARAC SUBFAMILY"/>
    <property type="match status" value="1"/>
</dbReference>
<comment type="caution">
    <text evidence="5">The sequence shown here is derived from an EMBL/GenBank/DDBJ whole genome shotgun (WGS) entry which is preliminary data.</text>
</comment>
<evidence type="ECO:0000256" key="1">
    <source>
        <dbReference type="ARBA" id="ARBA00023015"/>
    </source>
</evidence>
<reference evidence="6" key="1">
    <citation type="journal article" date="2019" name="Int. J. Syst. Evol. Microbiol.">
        <title>The Global Catalogue of Microorganisms (GCM) 10K type strain sequencing project: providing services to taxonomists for standard genome sequencing and annotation.</title>
        <authorList>
            <consortium name="The Broad Institute Genomics Platform"/>
            <consortium name="The Broad Institute Genome Sequencing Center for Infectious Disease"/>
            <person name="Wu L."/>
            <person name="Ma J."/>
        </authorList>
    </citation>
    <scope>NUCLEOTIDE SEQUENCE [LARGE SCALE GENOMIC DNA]</scope>
    <source>
        <strain evidence="6">TISTR 1906</strain>
    </source>
</reference>
<dbReference type="InterPro" id="IPR009057">
    <property type="entry name" value="Homeodomain-like_sf"/>
</dbReference>
<evidence type="ECO:0000259" key="4">
    <source>
        <dbReference type="PROSITE" id="PS01124"/>
    </source>
</evidence>
<dbReference type="EMBL" id="JBHUMV010000001">
    <property type="protein sequence ID" value="MFD2753009.1"/>
    <property type="molecule type" value="Genomic_DNA"/>
</dbReference>
<protein>
    <submittedName>
        <fullName evidence="5">Helix-turn-helix domain-containing protein</fullName>
    </submittedName>
</protein>
<dbReference type="Gene3D" id="1.10.10.60">
    <property type="entry name" value="Homeodomain-like"/>
    <property type="match status" value="1"/>
</dbReference>
<evidence type="ECO:0000256" key="3">
    <source>
        <dbReference type="ARBA" id="ARBA00023163"/>
    </source>
</evidence>
<accession>A0ABW5UJE4</accession>
<feature type="domain" description="HTH araC/xylS-type" evidence="4">
    <location>
        <begin position="201"/>
        <end position="303"/>
    </location>
</feature>
<dbReference type="PROSITE" id="PS01124">
    <property type="entry name" value="HTH_ARAC_FAMILY_2"/>
    <property type="match status" value="1"/>
</dbReference>
<keyword evidence="6" id="KW-1185">Reference proteome</keyword>
<organism evidence="5 6">
    <name type="scientific">Comamonas terrae</name>
    <dbReference type="NCBI Taxonomy" id="673548"/>
    <lineage>
        <taxon>Bacteria</taxon>
        <taxon>Pseudomonadati</taxon>
        <taxon>Pseudomonadota</taxon>
        <taxon>Betaproteobacteria</taxon>
        <taxon>Burkholderiales</taxon>
        <taxon>Comamonadaceae</taxon>
        <taxon>Comamonas</taxon>
    </lineage>
</organism>
<dbReference type="Pfam" id="PF12833">
    <property type="entry name" value="HTH_18"/>
    <property type="match status" value="1"/>
</dbReference>
<dbReference type="InterPro" id="IPR018060">
    <property type="entry name" value="HTH_AraC"/>
</dbReference>
<name>A0ABW5UJE4_9BURK</name>
<evidence type="ECO:0000313" key="6">
    <source>
        <dbReference type="Proteomes" id="UP001597463"/>
    </source>
</evidence>
<keyword evidence="2" id="KW-0238">DNA-binding</keyword>
<sequence>MTLPAASDQNPPRNTQHLRRVLGQSRAQLQRSAMLGQALELAVWANRDDEVHYSRQGHHTLSVYLAGGQGSQLKGRDDARGAAGRFCVFPSEHESYWLVREPVQFLHLYVSDIAWADRVVRLLDAEPRSHTLAPRIYAEDACYYQWAQALSRLDWGSDEGLLQADALSQQVLDRLVLQAATPQRRRALEKPLGGLSSPARRRVLEYVETHLADSKALSLAALAQVASLSEYHFARMFHRSMGCTVHEWVLQRRLQRARQLLQAGVRQPTLAQVARQSGFSSPSHLLRSFRQHFGLTPTQFAQRRRDA</sequence>
<dbReference type="InterPro" id="IPR018062">
    <property type="entry name" value="HTH_AraC-typ_CS"/>
</dbReference>
<dbReference type="PANTHER" id="PTHR46796">
    <property type="entry name" value="HTH-TYPE TRANSCRIPTIONAL ACTIVATOR RHAS-RELATED"/>
    <property type="match status" value="1"/>
</dbReference>
<keyword evidence="1" id="KW-0805">Transcription regulation</keyword>
<dbReference type="InterPro" id="IPR050204">
    <property type="entry name" value="AraC_XylS_family_regulators"/>
</dbReference>
<evidence type="ECO:0000256" key="2">
    <source>
        <dbReference type="ARBA" id="ARBA00023125"/>
    </source>
</evidence>